<dbReference type="GO" id="GO:0004553">
    <property type="term" value="F:hydrolase activity, hydrolyzing O-glycosyl compounds"/>
    <property type="evidence" value="ECO:0007669"/>
    <property type="project" value="InterPro"/>
</dbReference>
<evidence type="ECO:0000259" key="2">
    <source>
        <dbReference type="Pfam" id="PF06452"/>
    </source>
</evidence>
<evidence type="ECO:0000313" key="4">
    <source>
        <dbReference type="Proteomes" id="UP001200642"/>
    </source>
</evidence>
<dbReference type="Gene3D" id="2.60.40.1190">
    <property type="match status" value="1"/>
</dbReference>
<evidence type="ECO:0000313" key="3">
    <source>
        <dbReference type="EMBL" id="MCG2459316.1"/>
    </source>
</evidence>
<dbReference type="CDD" id="cd09620">
    <property type="entry name" value="CBM9_like_3"/>
    <property type="match status" value="1"/>
</dbReference>
<feature type="signal peptide" evidence="1">
    <location>
        <begin position="1"/>
        <end position="25"/>
    </location>
</feature>
<accession>A0AAE3JMZ4</accession>
<sequence length="262" mass="30184">MKQFYNLKLWLCIVLVIIMSDNSLAQNNENSKKTGSHAGVDIANTEPLLVKKCSEFEITGNGSDPEWNKTKWAVLTQLDQGGGNYASKFKIMYSDKGIYILFQGQDEKITTEDYEDMDALWNGDVFEAFFHPDPQKGKYYEYEVNPMGKQIVITLFKSEEGLVSWIPMNKQNRKSYGVESKVEISGGKMELDSKITSWRAEMFLSYKSMGLIPNIPPKSGATWNANFCRLDYDYGKMIKWSWSPTIEKSFHELEKFRSIKFE</sequence>
<keyword evidence="1" id="KW-0732">Signal</keyword>
<gene>
    <name evidence="3" type="ORF">K8352_00985</name>
</gene>
<evidence type="ECO:0000256" key="1">
    <source>
        <dbReference type="SAM" id="SignalP"/>
    </source>
</evidence>
<dbReference type="AlphaFoldDB" id="A0AAE3JMZ4"/>
<dbReference type="EMBL" id="JAIRBC010000001">
    <property type="protein sequence ID" value="MCG2459316.1"/>
    <property type="molecule type" value="Genomic_DNA"/>
</dbReference>
<dbReference type="InterPro" id="IPR010502">
    <property type="entry name" value="Carb-bd_dom_fam9"/>
</dbReference>
<reference evidence="3" key="1">
    <citation type="submission" date="2023-02" db="EMBL/GenBank/DDBJ databases">
        <title>Genome of Flavobacteriaceae gen. nov. sp. strain F89.</title>
        <authorList>
            <person name="Wang Y."/>
        </authorList>
    </citation>
    <scope>NUCLEOTIDE SEQUENCE</scope>
    <source>
        <strain evidence="3">F89</strain>
    </source>
</reference>
<dbReference type="GO" id="GO:0030246">
    <property type="term" value="F:carbohydrate binding"/>
    <property type="evidence" value="ECO:0007669"/>
    <property type="project" value="InterPro"/>
</dbReference>
<dbReference type="SUPFAM" id="SSF49344">
    <property type="entry name" value="CBD9-like"/>
    <property type="match status" value="1"/>
</dbReference>
<dbReference type="RefSeq" id="WP_317900463.1">
    <property type="nucleotide sequence ID" value="NZ_JAIRBC010000001.1"/>
</dbReference>
<name>A0AAE3JMZ4_9FLAO</name>
<dbReference type="GO" id="GO:0016052">
    <property type="term" value="P:carbohydrate catabolic process"/>
    <property type="evidence" value="ECO:0007669"/>
    <property type="project" value="InterPro"/>
</dbReference>
<protein>
    <submittedName>
        <fullName evidence="3">Carbohydrate-binding family 9-like protein</fullName>
    </submittedName>
</protein>
<organism evidence="3 4">
    <name type="scientific">Cerina litoralis</name>
    <dbReference type="NCBI Taxonomy" id="2874477"/>
    <lineage>
        <taxon>Bacteria</taxon>
        <taxon>Pseudomonadati</taxon>
        <taxon>Bacteroidota</taxon>
        <taxon>Flavobacteriia</taxon>
        <taxon>Flavobacteriales</taxon>
        <taxon>Flavobacteriaceae</taxon>
        <taxon>Cerina</taxon>
    </lineage>
</organism>
<feature type="chain" id="PRO_5042214471" evidence="1">
    <location>
        <begin position="26"/>
        <end position="262"/>
    </location>
</feature>
<comment type="caution">
    <text evidence="3">The sequence shown here is derived from an EMBL/GenBank/DDBJ whole genome shotgun (WGS) entry which is preliminary data.</text>
</comment>
<feature type="domain" description="Carbohydrate-binding" evidence="2">
    <location>
        <begin position="58"/>
        <end position="185"/>
    </location>
</feature>
<dbReference type="Pfam" id="PF06452">
    <property type="entry name" value="CBM9_1"/>
    <property type="match status" value="1"/>
</dbReference>
<dbReference type="Proteomes" id="UP001200642">
    <property type="component" value="Unassembled WGS sequence"/>
</dbReference>
<proteinExistence type="predicted"/>
<keyword evidence="4" id="KW-1185">Reference proteome</keyword>